<feature type="domain" description="Response regulatory" evidence="3">
    <location>
        <begin position="6"/>
        <end position="121"/>
    </location>
</feature>
<dbReference type="EMBL" id="JBHLUB010000032">
    <property type="protein sequence ID" value="MFC0583002.1"/>
    <property type="molecule type" value="Genomic_DNA"/>
</dbReference>
<dbReference type="InterPro" id="IPR001789">
    <property type="entry name" value="Sig_transdc_resp-reg_receiver"/>
</dbReference>
<comment type="caution">
    <text evidence="4">The sequence shown here is derived from an EMBL/GenBank/DDBJ whole genome shotgun (WGS) entry which is preliminary data.</text>
</comment>
<evidence type="ECO:0000313" key="4">
    <source>
        <dbReference type="EMBL" id="MFC0583002.1"/>
    </source>
</evidence>
<dbReference type="SUPFAM" id="SSF52172">
    <property type="entry name" value="CheY-like"/>
    <property type="match status" value="1"/>
</dbReference>
<dbReference type="SMART" id="SM00448">
    <property type="entry name" value="REC"/>
    <property type="match status" value="1"/>
</dbReference>
<protein>
    <submittedName>
        <fullName evidence="4">Response regulator</fullName>
    </submittedName>
</protein>
<reference evidence="4 5" key="1">
    <citation type="submission" date="2024-09" db="EMBL/GenBank/DDBJ databases">
        <authorList>
            <person name="Sun Q."/>
            <person name="Mori K."/>
        </authorList>
    </citation>
    <scope>NUCLEOTIDE SEQUENCE [LARGE SCALE GENOMIC DNA]</scope>
    <source>
        <strain evidence="4 5">NCAIM B.02604</strain>
    </source>
</reference>
<evidence type="ECO:0000259" key="3">
    <source>
        <dbReference type="PROSITE" id="PS50110"/>
    </source>
</evidence>
<dbReference type="Gene3D" id="3.40.50.2300">
    <property type="match status" value="1"/>
</dbReference>
<dbReference type="Pfam" id="PF00072">
    <property type="entry name" value="Response_reg"/>
    <property type="match status" value="1"/>
</dbReference>
<evidence type="ECO:0000313" key="5">
    <source>
        <dbReference type="Proteomes" id="UP001589862"/>
    </source>
</evidence>
<name>A0ABV6PD14_9MICC</name>
<dbReference type="Proteomes" id="UP001589862">
    <property type="component" value="Unassembled WGS sequence"/>
</dbReference>
<feature type="region of interest" description="Disordered" evidence="2">
    <location>
        <begin position="102"/>
        <end position="152"/>
    </location>
</feature>
<keyword evidence="5" id="KW-1185">Reference proteome</keyword>
<dbReference type="PANTHER" id="PTHR45566">
    <property type="entry name" value="HTH-TYPE TRANSCRIPTIONAL REGULATOR YHJB-RELATED"/>
    <property type="match status" value="1"/>
</dbReference>
<accession>A0ABV6PD14</accession>
<dbReference type="PROSITE" id="PS50110">
    <property type="entry name" value="RESPONSE_REGULATORY"/>
    <property type="match status" value="1"/>
</dbReference>
<dbReference type="PANTHER" id="PTHR45566:SF2">
    <property type="entry name" value="NARL SUBFAMILY"/>
    <property type="match status" value="1"/>
</dbReference>
<dbReference type="RefSeq" id="WP_377460613.1">
    <property type="nucleotide sequence ID" value="NZ_JBHLUB010000032.1"/>
</dbReference>
<organism evidence="4 5">
    <name type="scientific">Micrococcoides hystricis</name>
    <dbReference type="NCBI Taxonomy" id="1572761"/>
    <lineage>
        <taxon>Bacteria</taxon>
        <taxon>Bacillati</taxon>
        <taxon>Actinomycetota</taxon>
        <taxon>Actinomycetes</taxon>
        <taxon>Micrococcales</taxon>
        <taxon>Micrococcaceae</taxon>
        <taxon>Micrococcoides</taxon>
    </lineage>
</organism>
<evidence type="ECO:0000256" key="2">
    <source>
        <dbReference type="SAM" id="MobiDB-lite"/>
    </source>
</evidence>
<sequence length="152" mass="15763">MEKTISLVLADDETMFLGALTSLLGLEEDLQALAAVSNGAEAVAAVKEHRPDVCVPDLEMPELDGIGAAEQIAKSVPCKMIICTRHARPGVLRRALATGVTGFVPKTMPRQSKNSGPPAGRKLPATRGSRAGSKKAAGRSSDPPVPARDGLG</sequence>
<dbReference type="InterPro" id="IPR051015">
    <property type="entry name" value="EvgA-like"/>
</dbReference>
<keyword evidence="1" id="KW-0597">Phosphoprotein</keyword>
<evidence type="ECO:0000256" key="1">
    <source>
        <dbReference type="PROSITE-ProRule" id="PRU00169"/>
    </source>
</evidence>
<gene>
    <name evidence="4" type="ORF">ACFFFR_11550</name>
</gene>
<feature type="modified residue" description="4-aspartylphosphate" evidence="1">
    <location>
        <position position="57"/>
    </location>
</feature>
<dbReference type="InterPro" id="IPR011006">
    <property type="entry name" value="CheY-like_superfamily"/>
</dbReference>
<proteinExistence type="predicted"/>